<keyword evidence="3" id="KW-1185">Reference proteome</keyword>
<feature type="compositionally biased region" description="Basic and acidic residues" evidence="1">
    <location>
        <begin position="1"/>
        <end position="13"/>
    </location>
</feature>
<protein>
    <submittedName>
        <fullName evidence="2">Uncharacterized protein</fullName>
    </submittedName>
</protein>
<gene>
    <name evidence="2" type="ORF">K8P03_04920</name>
</gene>
<organism evidence="2 3">
    <name type="scientific">Anaerococcus murdochii</name>
    <dbReference type="NCBI Taxonomy" id="411577"/>
    <lineage>
        <taxon>Bacteria</taxon>
        <taxon>Bacillati</taxon>
        <taxon>Bacillota</taxon>
        <taxon>Tissierellia</taxon>
        <taxon>Tissierellales</taxon>
        <taxon>Peptoniphilaceae</taxon>
        <taxon>Anaerococcus</taxon>
    </lineage>
</organism>
<reference evidence="2 3" key="1">
    <citation type="submission" date="2021-08" db="EMBL/GenBank/DDBJ databases">
        <title>FDA dAtabase for Regulatory Grade micrObial Sequences (FDA-ARGOS): Supporting development and validation of Infectious Disease Dx tests.</title>
        <authorList>
            <person name="Sproer C."/>
            <person name="Gronow S."/>
            <person name="Severitt S."/>
            <person name="Schroder I."/>
            <person name="Tallon L."/>
            <person name="Sadzewicz L."/>
            <person name="Zhao X."/>
            <person name="Boylan J."/>
            <person name="Ott S."/>
            <person name="Bowen H."/>
            <person name="Vavikolanu K."/>
            <person name="Hazen T."/>
            <person name="Aluvathingal J."/>
            <person name="Nadendla S."/>
            <person name="Lowell S."/>
            <person name="Myers T."/>
            <person name="Yan Y."/>
            <person name="Sichtig H."/>
        </authorList>
    </citation>
    <scope>NUCLEOTIDE SEQUENCE [LARGE SCALE GENOMIC DNA]</scope>
    <source>
        <strain evidence="2 3">FDAARGOS_1460</strain>
    </source>
</reference>
<feature type="region of interest" description="Disordered" evidence="1">
    <location>
        <begin position="1"/>
        <end position="43"/>
    </location>
</feature>
<name>A0ABS7SYM2_9FIRM</name>
<proteinExistence type="predicted"/>
<dbReference type="Gene3D" id="2.60.120.260">
    <property type="entry name" value="Galactose-binding domain-like"/>
    <property type="match status" value="1"/>
</dbReference>
<dbReference type="Proteomes" id="UP000734271">
    <property type="component" value="Unassembled WGS sequence"/>
</dbReference>
<accession>A0ABS7SYM2</accession>
<evidence type="ECO:0000313" key="2">
    <source>
        <dbReference type="EMBL" id="MBZ2386639.1"/>
    </source>
</evidence>
<dbReference type="EMBL" id="JAIPME010000002">
    <property type="protein sequence ID" value="MBZ2386639.1"/>
    <property type="molecule type" value="Genomic_DNA"/>
</dbReference>
<comment type="caution">
    <text evidence="2">The sequence shown here is derived from an EMBL/GenBank/DDBJ whole genome shotgun (WGS) entry which is preliminary data.</text>
</comment>
<evidence type="ECO:0000313" key="3">
    <source>
        <dbReference type="Proteomes" id="UP000734271"/>
    </source>
</evidence>
<evidence type="ECO:0000256" key="1">
    <source>
        <dbReference type="SAM" id="MobiDB-lite"/>
    </source>
</evidence>
<sequence length="157" mass="17580">MKRIGELEEENKKLKSQLESSNEDNSNSSENLETVSTDITQNETKIIGGEEKGEGDIILRTPGGEGKDVILIVNKNTSMTSIDLDAKNVDINGNEPTRVYIDGKENTTLQLSKDVYSQNMLTLEKDLLSKGKHIVEVIQEINGEQTFYRQLTYTVKN</sequence>
<feature type="compositionally biased region" description="Low complexity" evidence="1">
    <location>
        <begin position="17"/>
        <end position="33"/>
    </location>
</feature>